<reference evidence="3" key="1">
    <citation type="submission" date="2021-04" db="EMBL/GenBank/DDBJ databases">
        <title>Pseudaminobacter soli sp. nov., isolated from paddy soil contaminated by heavy metals.</title>
        <authorList>
            <person name="Zhang K."/>
        </authorList>
    </citation>
    <scope>NUCLEOTIDE SEQUENCE</scope>
    <source>
        <strain evidence="3">19-2017</strain>
    </source>
</reference>
<dbReference type="RefSeq" id="WP_188256389.1">
    <property type="nucleotide sequence ID" value="NZ_JABVCF010000011.1"/>
</dbReference>
<dbReference type="Proteomes" id="UP000680348">
    <property type="component" value="Unassembled WGS sequence"/>
</dbReference>
<evidence type="ECO:0000313" key="3">
    <source>
        <dbReference type="EMBL" id="MBS3650827.1"/>
    </source>
</evidence>
<dbReference type="EMBL" id="JAGWCR010000011">
    <property type="protein sequence ID" value="MBS3650827.1"/>
    <property type="molecule type" value="Genomic_DNA"/>
</dbReference>
<dbReference type="AlphaFoldDB" id="A0A942E0V8"/>
<name>A0A942E0V8_9HYPH</name>
<feature type="region of interest" description="Disordered" evidence="2">
    <location>
        <begin position="315"/>
        <end position="339"/>
    </location>
</feature>
<evidence type="ECO:0000256" key="1">
    <source>
        <dbReference type="SAM" id="Coils"/>
    </source>
</evidence>
<comment type="caution">
    <text evidence="3">The sequence shown here is derived from an EMBL/GenBank/DDBJ whole genome shotgun (WGS) entry which is preliminary data.</text>
</comment>
<sequence>MVQSLLFFALGFLCAGLLALMAAPAVWRRAARLTRKRVEASIPLTLDEIQADKDRMRAEFAVAIRRLEVRVKELRDTANLQLVEIGHARKEIGQLTIERDEKARIIADLEAVGEELRSENDRETEEIAALTNRIAETERAFEERTRNFQEKTRELEKMNELHEEVSLELVDLQAELLQRTSEVEKLEVDLAAAAKTRRVGEKRVEELERELNSARAAMDAEKARAAELDQKIEGMTASIAELRDAGDSKEVEKSEAGQRLEERLLILTRENRKLKADLKRAEKARDASSAHADDAALREQINNLAAEVISLTSKLDGPDSPIRKALEEPGPGGKLGERPISLADRVLALRKTAADQADVTASESL</sequence>
<protein>
    <submittedName>
        <fullName evidence="3">Uncharacterized protein</fullName>
    </submittedName>
</protein>
<organism evidence="3 4">
    <name type="scientific">Pseudaminobacter soli</name>
    <name type="common">ex Zhang et al. 2022</name>
    <dbReference type="NCBI Taxonomy" id="2831468"/>
    <lineage>
        <taxon>Bacteria</taxon>
        <taxon>Pseudomonadati</taxon>
        <taxon>Pseudomonadota</taxon>
        <taxon>Alphaproteobacteria</taxon>
        <taxon>Hyphomicrobiales</taxon>
        <taxon>Phyllobacteriaceae</taxon>
        <taxon>Pseudaminobacter</taxon>
    </lineage>
</organism>
<keyword evidence="4" id="KW-1185">Reference proteome</keyword>
<accession>A0A942E0V8</accession>
<evidence type="ECO:0000256" key="2">
    <source>
        <dbReference type="SAM" id="MobiDB-lite"/>
    </source>
</evidence>
<gene>
    <name evidence="3" type="ORF">KEU06_19640</name>
</gene>
<keyword evidence="1" id="KW-0175">Coiled coil</keyword>
<feature type="coiled-coil region" evidence="1">
    <location>
        <begin position="106"/>
        <end position="291"/>
    </location>
</feature>
<evidence type="ECO:0000313" key="4">
    <source>
        <dbReference type="Proteomes" id="UP000680348"/>
    </source>
</evidence>
<proteinExistence type="predicted"/>